<accession>A0A7G7MR01</accession>
<organism evidence="6 7">
    <name type="scientific">Pseudonocardia petroleophila</name>
    <dbReference type="NCBI Taxonomy" id="37331"/>
    <lineage>
        <taxon>Bacteria</taxon>
        <taxon>Bacillati</taxon>
        <taxon>Actinomycetota</taxon>
        <taxon>Actinomycetes</taxon>
        <taxon>Pseudonocardiales</taxon>
        <taxon>Pseudonocardiaceae</taxon>
        <taxon>Pseudonocardia</taxon>
    </lineage>
</organism>
<gene>
    <name evidence="6" type="ORF">H6H00_15940</name>
</gene>
<dbReference type="GO" id="GO:0003700">
    <property type="term" value="F:DNA-binding transcription factor activity"/>
    <property type="evidence" value="ECO:0007669"/>
    <property type="project" value="TreeGrafter"/>
</dbReference>
<dbReference type="PANTHER" id="PTHR30055">
    <property type="entry name" value="HTH-TYPE TRANSCRIPTIONAL REGULATOR RUTR"/>
    <property type="match status" value="1"/>
</dbReference>
<evidence type="ECO:0000256" key="1">
    <source>
        <dbReference type="ARBA" id="ARBA00023015"/>
    </source>
</evidence>
<dbReference type="PROSITE" id="PS50977">
    <property type="entry name" value="HTH_TETR_2"/>
    <property type="match status" value="1"/>
</dbReference>
<dbReference type="AlphaFoldDB" id="A0A7G7MR01"/>
<evidence type="ECO:0000313" key="7">
    <source>
        <dbReference type="Proteomes" id="UP000515728"/>
    </source>
</evidence>
<evidence type="ECO:0000259" key="5">
    <source>
        <dbReference type="PROSITE" id="PS50977"/>
    </source>
</evidence>
<name>A0A7G7MR01_9PSEU</name>
<keyword evidence="2 4" id="KW-0238">DNA-binding</keyword>
<dbReference type="PANTHER" id="PTHR30055:SF234">
    <property type="entry name" value="HTH-TYPE TRANSCRIPTIONAL REGULATOR BETI"/>
    <property type="match status" value="1"/>
</dbReference>
<evidence type="ECO:0000256" key="2">
    <source>
        <dbReference type="ARBA" id="ARBA00023125"/>
    </source>
</evidence>
<dbReference type="Proteomes" id="UP000515728">
    <property type="component" value="Chromosome"/>
</dbReference>
<keyword evidence="7" id="KW-1185">Reference proteome</keyword>
<protein>
    <submittedName>
        <fullName evidence="6">TetR/AcrR family transcriptional regulator</fullName>
    </submittedName>
</protein>
<dbReference type="InterPro" id="IPR001647">
    <property type="entry name" value="HTH_TetR"/>
</dbReference>
<feature type="DNA-binding region" description="H-T-H motif" evidence="4">
    <location>
        <begin position="38"/>
        <end position="57"/>
    </location>
</feature>
<sequence>MARRYSSTLRAEQTAQARRRILDAAHAAFTGNGYAGTTLAGVAEAAGVSVQTVYNAVGGKPALLKAVYDVALAGDDEPVPMAQRPAVRAMLAAADGRECLALYAAAARAIGERTQPVLTVLLTAGEADLQALADTVEDERAAGTRAVAGHLAQRFGLRDGLAVEDAAAVLWALTAPDLADRLVRRRGWGWDRFEAWLGRTMADAVFSTATRSPATG</sequence>
<evidence type="ECO:0000256" key="4">
    <source>
        <dbReference type="PROSITE-ProRule" id="PRU00335"/>
    </source>
</evidence>
<reference evidence="6 7" key="1">
    <citation type="submission" date="2020-08" db="EMBL/GenBank/DDBJ databases">
        <authorList>
            <person name="Mo P."/>
        </authorList>
    </citation>
    <scope>NUCLEOTIDE SEQUENCE [LARGE SCALE GENOMIC DNA]</scope>
    <source>
        <strain evidence="6 7">CGMCC 4.1532</strain>
    </source>
</reference>
<dbReference type="SUPFAM" id="SSF46689">
    <property type="entry name" value="Homeodomain-like"/>
    <property type="match status" value="1"/>
</dbReference>
<dbReference type="GO" id="GO:0000976">
    <property type="term" value="F:transcription cis-regulatory region binding"/>
    <property type="evidence" value="ECO:0007669"/>
    <property type="project" value="TreeGrafter"/>
</dbReference>
<keyword evidence="3" id="KW-0804">Transcription</keyword>
<dbReference type="InterPro" id="IPR050109">
    <property type="entry name" value="HTH-type_TetR-like_transc_reg"/>
</dbReference>
<dbReference type="RefSeq" id="WP_185722009.1">
    <property type="nucleotide sequence ID" value="NZ_BAAAWI010000001.1"/>
</dbReference>
<evidence type="ECO:0000313" key="6">
    <source>
        <dbReference type="EMBL" id="QNG55212.1"/>
    </source>
</evidence>
<dbReference type="InterPro" id="IPR009057">
    <property type="entry name" value="Homeodomain-like_sf"/>
</dbReference>
<proteinExistence type="predicted"/>
<dbReference type="PRINTS" id="PR00455">
    <property type="entry name" value="HTHTETR"/>
</dbReference>
<dbReference type="EMBL" id="CP060131">
    <property type="protein sequence ID" value="QNG55212.1"/>
    <property type="molecule type" value="Genomic_DNA"/>
</dbReference>
<evidence type="ECO:0000256" key="3">
    <source>
        <dbReference type="ARBA" id="ARBA00023163"/>
    </source>
</evidence>
<dbReference type="Pfam" id="PF00440">
    <property type="entry name" value="TetR_N"/>
    <property type="match status" value="1"/>
</dbReference>
<feature type="domain" description="HTH tetR-type" evidence="5">
    <location>
        <begin position="15"/>
        <end position="75"/>
    </location>
</feature>
<keyword evidence="1" id="KW-0805">Transcription regulation</keyword>
<dbReference type="KEGG" id="ppel:H6H00_15940"/>
<dbReference type="Gene3D" id="1.10.357.10">
    <property type="entry name" value="Tetracycline Repressor, domain 2"/>
    <property type="match status" value="1"/>
</dbReference>